<organism evidence="2 3">
    <name type="scientific">Rubroshorea leprosula</name>
    <dbReference type="NCBI Taxonomy" id="152421"/>
    <lineage>
        <taxon>Eukaryota</taxon>
        <taxon>Viridiplantae</taxon>
        <taxon>Streptophyta</taxon>
        <taxon>Embryophyta</taxon>
        <taxon>Tracheophyta</taxon>
        <taxon>Spermatophyta</taxon>
        <taxon>Magnoliopsida</taxon>
        <taxon>eudicotyledons</taxon>
        <taxon>Gunneridae</taxon>
        <taxon>Pentapetalae</taxon>
        <taxon>rosids</taxon>
        <taxon>malvids</taxon>
        <taxon>Malvales</taxon>
        <taxon>Dipterocarpaceae</taxon>
        <taxon>Rubroshorea</taxon>
    </lineage>
</organism>
<feature type="compositionally biased region" description="Acidic residues" evidence="1">
    <location>
        <begin position="881"/>
        <end position="890"/>
    </location>
</feature>
<feature type="compositionally biased region" description="Basic and acidic residues" evidence="1">
    <location>
        <begin position="547"/>
        <end position="562"/>
    </location>
</feature>
<accession>A0AAV5MIH3</accession>
<feature type="compositionally biased region" description="Basic and acidic residues" evidence="1">
    <location>
        <begin position="378"/>
        <end position="399"/>
    </location>
</feature>
<dbReference type="AlphaFoldDB" id="A0AAV5MIH3"/>
<evidence type="ECO:0000256" key="1">
    <source>
        <dbReference type="SAM" id="MobiDB-lite"/>
    </source>
</evidence>
<protein>
    <submittedName>
        <fullName evidence="2">Uncharacterized protein</fullName>
    </submittedName>
</protein>
<evidence type="ECO:0000313" key="2">
    <source>
        <dbReference type="EMBL" id="GKV48382.1"/>
    </source>
</evidence>
<feature type="compositionally biased region" description="Basic and acidic residues" evidence="1">
    <location>
        <begin position="13"/>
        <end position="26"/>
    </location>
</feature>
<feature type="region of interest" description="Disordered" evidence="1">
    <location>
        <begin position="547"/>
        <end position="723"/>
    </location>
</feature>
<feature type="compositionally biased region" description="Polar residues" evidence="1">
    <location>
        <begin position="225"/>
        <end position="238"/>
    </location>
</feature>
<feature type="compositionally biased region" description="Basic and acidic residues" evidence="1">
    <location>
        <begin position="208"/>
        <end position="224"/>
    </location>
</feature>
<feature type="compositionally biased region" description="Basic and acidic residues" evidence="1">
    <location>
        <begin position="653"/>
        <end position="667"/>
    </location>
</feature>
<keyword evidence="3" id="KW-1185">Reference proteome</keyword>
<feature type="region of interest" description="Disordered" evidence="1">
    <location>
        <begin position="1"/>
        <end position="406"/>
    </location>
</feature>
<feature type="region of interest" description="Disordered" evidence="1">
    <location>
        <begin position="485"/>
        <end position="513"/>
    </location>
</feature>
<evidence type="ECO:0000313" key="3">
    <source>
        <dbReference type="Proteomes" id="UP001054252"/>
    </source>
</evidence>
<dbReference type="Proteomes" id="UP001054252">
    <property type="component" value="Unassembled WGS sequence"/>
</dbReference>
<feature type="compositionally biased region" description="Basic and acidic residues" evidence="1">
    <location>
        <begin position="47"/>
        <end position="83"/>
    </location>
</feature>
<name>A0AAV5MIH3_9ROSI</name>
<feature type="compositionally biased region" description="Polar residues" evidence="1">
    <location>
        <begin position="112"/>
        <end position="136"/>
    </location>
</feature>
<dbReference type="EMBL" id="BPVZ01000255">
    <property type="protein sequence ID" value="GKV48382.1"/>
    <property type="molecule type" value="Genomic_DNA"/>
</dbReference>
<feature type="compositionally biased region" description="Polar residues" evidence="1">
    <location>
        <begin position="333"/>
        <end position="352"/>
    </location>
</feature>
<reference evidence="2 3" key="1">
    <citation type="journal article" date="2021" name="Commun. Biol.">
        <title>The genome of Shorea leprosula (Dipterocarpaceae) highlights the ecological relevance of drought in aseasonal tropical rainforests.</title>
        <authorList>
            <person name="Ng K.K.S."/>
            <person name="Kobayashi M.J."/>
            <person name="Fawcett J.A."/>
            <person name="Hatakeyama M."/>
            <person name="Paape T."/>
            <person name="Ng C.H."/>
            <person name="Ang C.C."/>
            <person name="Tnah L.H."/>
            <person name="Lee C.T."/>
            <person name="Nishiyama T."/>
            <person name="Sese J."/>
            <person name="O'Brien M.J."/>
            <person name="Copetti D."/>
            <person name="Mohd Noor M.I."/>
            <person name="Ong R.C."/>
            <person name="Putra M."/>
            <person name="Sireger I.Z."/>
            <person name="Indrioko S."/>
            <person name="Kosugi Y."/>
            <person name="Izuno A."/>
            <person name="Isagi Y."/>
            <person name="Lee S.L."/>
            <person name="Shimizu K.K."/>
        </authorList>
    </citation>
    <scope>NUCLEOTIDE SEQUENCE [LARGE SCALE GENOMIC DNA]</scope>
    <source>
        <strain evidence="2">214</strain>
    </source>
</reference>
<comment type="caution">
    <text evidence="2">The sequence shown here is derived from an EMBL/GenBank/DDBJ whole genome shotgun (WGS) entry which is preliminary data.</text>
</comment>
<feature type="region of interest" description="Disordered" evidence="1">
    <location>
        <begin position="877"/>
        <end position="908"/>
    </location>
</feature>
<feature type="compositionally biased region" description="Polar residues" evidence="1">
    <location>
        <begin position="698"/>
        <end position="723"/>
    </location>
</feature>
<sequence length="944" mass="103657">MGNEMGNNNTSGLREKENISQEKGRGEATPAENIKEQNVAVPPAASDDSKDANRKEKGIGVGDHNADDRNLEGEEEESKKDEAQENSLQETVKTNQDDVEGDNHVVPPAVDGNSNGQGKDLTTSADLESLEASQAENQKHEDKEEDHTKPEAKKLDLQETARADDAGGENCVTPVAEGEDSNGKETGLASAGSEDIGDQLDNMASEGSSEKENTKDEAQEKSIQEARNTCLEQSLQETASEDGVQAETHVIPAAEGEDCDNKEAVLASSDSEEVSDQLGNMASEERSEQVKAEDYPPSEALKVERIPIEGVSEEDGEIELASSKNSEDHQKLQDLNQDENLAGARQQQIERQNSVKKENEGTADSAPDAPVSASIEAVPKEHAGLKADEHQKAKLHDDESVQDCNGMQNSVDTVGCKENGHISYTSISNYLGESVSSDPDEEVEKEMCEFLVKEMASGEPVSSEEKLDVEDECGIQNNSGNITAKISDLKNGVGNKGNGETATKMDVIGNNSPKSKLEDILADISTTIHLEDSKPEEKSIVLTEEIIVPRKESENGESKLDHFQSQSSADPMEESKPDVENAAASEFMMIESGSENKEKDYQFEGAKMAEDEASEEQQRDTQKEAPLFPNPALIPADDFSLIDQRCEEEEEEPKEKRIIEEIGEKTDTCPSGNNTEITKERKEPPTSFLNPSLVFQAFSENQHQNNEVGSEKVQSSKQDSQFAVQNHESYSKFFGTEDSTFVTKHLMEENVVSVVELASEKPLQNISQHTEGMERLSSESSPDSINIIHSQMQKSPSFNLDLRINSRPVESDETPLLFQDKATIERSPNQADVPSAKPVVNVKNEQDSFPYEEIPVEEKVVALERSYSEKSRTPFLGFLKDEEEEEEEETSNLITPKKEENHSAAKKKISVSVKEVSSALTKGKEKRKHRPSFFFGTCMCCATV</sequence>
<feature type="compositionally biased region" description="Basic and acidic residues" evidence="1">
    <location>
        <begin position="283"/>
        <end position="294"/>
    </location>
</feature>
<gene>
    <name evidence="2" type="ORF">SLEP1_g55206</name>
</gene>
<feature type="compositionally biased region" description="Polar residues" evidence="1">
    <location>
        <begin position="1"/>
        <end position="12"/>
    </location>
</feature>
<feature type="compositionally biased region" description="Basic and acidic residues" evidence="1">
    <location>
        <begin position="594"/>
        <end position="623"/>
    </location>
</feature>
<feature type="compositionally biased region" description="Basic and acidic residues" evidence="1">
    <location>
        <begin position="137"/>
        <end position="165"/>
    </location>
</feature>
<proteinExistence type="predicted"/>
<feature type="compositionally biased region" description="Low complexity" evidence="1">
    <location>
        <begin position="363"/>
        <end position="374"/>
    </location>
</feature>